<dbReference type="RefSeq" id="WP_011735709.1">
    <property type="nucleotide sequence ID" value="NC_008609.1"/>
</dbReference>
<dbReference type="AlphaFoldDB" id="A1AQ12"/>
<dbReference type="HOGENOM" id="CLU_087546_0_0_7"/>
<gene>
    <name evidence="3" type="ordered locus">Ppro_1820</name>
</gene>
<evidence type="ECO:0000256" key="1">
    <source>
        <dbReference type="SAM" id="MobiDB-lite"/>
    </source>
</evidence>
<dbReference type="OrthoDB" id="661223at2"/>
<accession>A1AQ12</accession>
<keyword evidence="4" id="KW-1185">Reference proteome</keyword>
<keyword evidence="2" id="KW-0812">Transmembrane</keyword>
<feature type="region of interest" description="Disordered" evidence="1">
    <location>
        <begin position="44"/>
        <end position="78"/>
    </location>
</feature>
<feature type="transmembrane region" description="Helical" evidence="2">
    <location>
        <begin position="12"/>
        <end position="36"/>
    </location>
</feature>
<protein>
    <submittedName>
        <fullName evidence="3">Uncharacterized protein</fullName>
    </submittedName>
</protein>
<dbReference type="STRING" id="338966.Ppro_1820"/>
<keyword evidence="2" id="KW-1133">Transmembrane helix</keyword>
<proteinExistence type="predicted"/>
<evidence type="ECO:0000256" key="2">
    <source>
        <dbReference type="SAM" id="Phobius"/>
    </source>
</evidence>
<organism evidence="3 4">
    <name type="scientific">Pelobacter propionicus (strain DSM 2379 / NBRC 103807 / OttBd1)</name>
    <dbReference type="NCBI Taxonomy" id="338966"/>
    <lineage>
        <taxon>Bacteria</taxon>
        <taxon>Pseudomonadati</taxon>
        <taxon>Thermodesulfobacteriota</taxon>
        <taxon>Desulfuromonadia</taxon>
        <taxon>Desulfuromonadales</taxon>
        <taxon>Desulfuromonadaceae</taxon>
        <taxon>Pelobacter</taxon>
    </lineage>
</organism>
<keyword evidence="2" id="KW-0472">Membrane</keyword>
<reference evidence="3 4" key="1">
    <citation type="submission" date="2006-10" db="EMBL/GenBank/DDBJ databases">
        <title>Complete sequence of chromosome of Pelobacter propionicus DSM 2379.</title>
        <authorList>
            <consortium name="US DOE Joint Genome Institute"/>
            <person name="Copeland A."/>
            <person name="Lucas S."/>
            <person name="Lapidus A."/>
            <person name="Barry K."/>
            <person name="Detter J.C."/>
            <person name="Glavina del Rio T."/>
            <person name="Hammon N."/>
            <person name="Israni S."/>
            <person name="Dalin E."/>
            <person name="Tice H."/>
            <person name="Pitluck S."/>
            <person name="Saunders E."/>
            <person name="Brettin T."/>
            <person name="Bruce D."/>
            <person name="Han C."/>
            <person name="Tapia R."/>
            <person name="Schmutz J."/>
            <person name="Larimer F."/>
            <person name="Land M."/>
            <person name="Hauser L."/>
            <person name="Kyrpides N."/>
            <person name="Kim E."/>
            <person name="Lovley D."/>
            <person name="Richardson P."/>
        </authorList>
    </citation>
    <scope>NUCLEOTIDE SEQUENCE [LARGE SCALE GENOMIC DNA]</scope>
    <source>
        <strain evidence="4">DSM 2379 / NBRC 103807 / OttBd1</strain>
    </source>
</reference>
<evidence type="ECO:0000313" key="3">
    <source>
        <dbReference type="EMBL" id="ABK99432.1"/>
    </source>
</evidence>
<dbReference type="eggNOG" id="ENOG502ZC5H">
    <property type="taxonomic scope" value="Bacteria"/>
</dbReference>
<evidence type="ECO:0000313" key="4">
    <source>
        <dbReference type="Proteomes" id="UP000006732"/>
    </source>
</evidence>
<sequence>MSTTGYSRSPRLLKGALIYFGAPMLIPIPNIIVFQYNPESMTRTLTPFQPSPQVTAEGRVTNQSGQGKGASLSQPCDPQESFSLALELDATDALEHPESHPLAMVSGIADRLAAIEMLMYPPEEGGGLLGGMASISVSAGGLSLGGGAGGADTTPKRVPIVLFFWGPGRIVPVRVTTLSIEEQQYSPTLYPLRAKANIGLNVLSLEELKALEGDPSSEAALEIAKGCYSFTRTQKKVLATANLANSAESIIGMLPI</sequence>
<name>A1AQ12_PELPD</name>
<dbReference type="EMBL" id="CP000482">
    <property type="protein sequence ID" value="ABK99432.1"/>
    <property type="molecule type" value="Genomic_DNA"/>
</dbReference>
<dbReference type="KEGG" id="ppd:Ppro_1820"/>
<dbReference type="Proteomes" id="UP000006732">
    <property type="component" value="Chromosome"/>
</dbReference>